<organism evidence="7 8">
    <name type="scientific">Centaurea solstitialis</name>
    <name type="common">yellow star-thistle</name>
    <dbReference type="NCBI Taxonomy" id="347529"/>
    <lineage>
        <taxon>Eukaryota</taxon>
        <taxon>Viridiplantae</taxon>
        <taxon>Streptophyta</taxon>
        <taxon>Embryophyta</taxon>
        <taxon>Tracheophyta</taxon>
        <taxon>Spermatophyta</taxon>
        <taxon>Magnoliopsida</taxon>
        <taxon>eudicotyledons</taxon>
        <taxon>Gunneridae</taxon>
        <taxon>Pentapetalae</taxon>
        <taxon>asterids</taxon>
        <taxon>campanulids</taxon>
        <taxon>Asterales</taxon>
        <taxon>Asteraceae</taxon>
        <taxon>Carduoideae</taxon>
        <taxon>Cardueae</taxon>
        <taxon>Centaureinae</taxon>
        <taxon>Centaurea</taxon>
    </lineage>
</organism>
<dbReference type="InterPro" id="IPR039537">
    <property type="entry name" value="Retrotran_Ty1/copia-like"/>
</dbReference>
<feature type="compositionally biased region" description="Basic and acidic residues" evidence="5">
    <location>
        <begin position="783"/>
        <end position="797"/>
    </location>
</feature>
<evidence type="ECO:0000256" key="3">
    <source>
        <dbReference type="ARBA" id="ARBA00022750"/>
    </source>
</evidence>
<dbReference type="PANTHER" id="PTHR42648:SF25">
    <property type="entry name" value="RNA-DIRECTED DNA POLYMERASE"/>
    <property type="match status" value="1"/>
</dbReference>
<dbReference type="InterPro" id="IPR025724">
    <property type="entry name" value="GAG-pre-integrase_dom"/>
</dbReference>
<evidence type="ECO:0000259" key="6">
    <source>
        <dbReference type="PROSITE" id="PS50994"/>
    </source>
</evidence>
<keyword evidence="3" id="KW-0064">Aspartyl protease</keyword>
<feature type="compositionally biased region" description="Polar residues" evidence="5">
    <location>
        <begin position="561"/>
        <end position="572"/>
    </location>
</feature>
<feature type="region of interest" description="Disordered" evidence="5">
    <location>
        <begin position="550"/>
        <end position="574"/>
    </location>
</feature>
<feature type="compositionally biased region" description="Polar residues" evidence="5">
    <location>
        <begin position="734"/>
        <end position="747"/>
    </location>
</feature>
<dbReference type="Pfam" id="PF07727">
    <property type="entry name" value="RVT_2"/>
    <property type="match status" value="1"/>
</dbReference>
<dbReference type="AlphaFoldDB" id="A0AA38TUF7"/>
<dbReference type="InterPro" id="IPR012337">
    <property type="entry name" value="RNaseH-like_sf"/>
</dbReference>
<dbReference type="Pfam" id="PF13976">
    <property type="entry name" value="gag_pre-integrs"/>
    <property type="match status" value="1"/>
</dbReference>
<dbReference type="InterPro" id="IPR013103">
    <property type="entry name" value="RVT_2"/>
</dbReference>
<dbReference type="InterPro" id="IPR001584">
    <property type="entry name" value="Integrase_cat-core"/>
</dbReference>
<dbReference type="Pfam" id="PF25597">
    <property type="entry name" value="SH3_retrovirus"/>
    <property type="match status" value="1"/>
</dbReference>
<dbReference type="InterPro" id="IPR057670">
    <property type="entry name" value="SH3_retrovirus"/>
</dbReference>
<evidence type="ECO:0000256" key="4">
    <source>
        <dbReference type="ARBA" id="ARBA00022801"/>
    </source>
</evidence>
<accession>A0AA38TUF7</accession>
<evidence type="ECO:0000256" key="2">
    <source>
        <dbReference type="ARBA" id="ARBA00022723"/>
    </source>
</evidence>
<dbReference type="SUPFAM" id="SSF56672">
    <property type="entry name" value="DNA/RNA polymerases"/>
    <property type="match status" value="1"/>
</dbReference>
<name>A0AA38TUF7_9ASTR</name>
<dbReference type="PANTHER" id="PTHR42648">
    <property type="entry name" value="TRANSPOSASE, PUTATIVE-RELATED"/>
    <property type="match status" value="1"/>
</dbReference>
<dbReference type="InterPro" id="IPR043502">
    <property type="entry name" value="DNA/RNA_pol_sf"/>
</dbReference>
<sequence>MMLTLVDEQVPNFVGCHTEDLLLQVTKKKTAKEVWESLKTRYLGAERVQKARLHTLKSEFEALRMKDDETIDGFTGKLSGMVSKYNSLGATLEDSVLVRKLLDSVPDKYLQLVASIEQYSDVDSMPFEEAIGRLKAYEDRLRLRNGNTSTEASLLLTKTEGQTSHKASGGSFSSGGRGRGSYDRGGRSAGRGRGRGRGGRGGFGGQRDARSNYHKPNDKRHIKCFDSEQNGHYASECKAPKKIGDEVNLAQTQEEEPALLLSVCGENTTSMVLLNEEKVFPRLNEYKNEKCEDIWYLDNGASNHMTGVRRFFAELNENVTGQVRFGDNSKVRIAGKGSILLQCKNGEQRLISDVYFIPALHSNILSLGQMTEIGYKVEMLGQYLRMHDEGGRLIMKVKRSQNLLYKIMLHTIQPVCLALSLDDEACLWHVWLGHVNFRVIESMVRNDLVRGFPHIQHPTQVCEGCMIAKQTRQPFPRETQWRATNPIELVHVDLCGPISLPTAAGNRYFMLIVDDCSRYMWVFMLKSKDEAYTTFKRFKARVETESSFKLKGLQTEEESSTHNTPYSPQQNGVAERRNRTILEATRSLLKTMSVPDTMWGEAVRHAVYVLNRIPTKGVKDATPYEAWKKRKPTLKHLKVFGCVGHVRKPTNQCTKLSDRSMAMVHLGIEPGSKAYRMFNPVESRVVVARDVTFEEKRKWDWVLTQASKPKENHLWMTVPTGTVSETEAHERTTINNGENSTQQSDDNSPPSPVLASPVPSISSGHSSNANSSSTKASNSSSKADQDEHSAYDHTPLKRDAEGNITKYKARLVAKGYVYQKGVDFDEVFAPVARLETIRLILALAAMEGWKVHLLDVKSAFLNGELREEVYVSQPDGFVVSGKEHMVYRLNKALYGLRQAPRAWNVHLEKALKDLGFQRCPQEQAIVKFKRQMQQVFEMSDLGELSYYLGIDVQQSESGIKIGQAGYAKKILQTAGMWDCNPTKWPMEPKLSLTKDEEGTPVDGTYYRRLIGSLRYLILDLGYSVGVFSRYMESPKESHLKVVKNILRYVKGTVHYGLIYKKGGNRKLIGFSDSSHGMDRNDGKGTTGTVFYLSGNPISWCSQKQPIVALSSCESEFMAATSAACQALWLTSLLKEMTGWEARSIELLVDNKSAIELMKNPVFHGRSKHINTKYHFIRECVEKELIHVEHISGDEQKADILTKALPRVKFIEMRNLLGVESLKDSSQS</sequence>
<keyword evidence="4" id="KW-0378">Hydrolase</keyword>
<dbReference type="PROSITE" id="PS50994">
    <property type="entry name" value="INTEGRASE"/>
    <property type="match status" value="1"/>
</dbReference>
<dbReference type="Pfam" id="PF14223">
    <property type="entry name" value="Retrotran_gag_2"/>
    <property type="match status" value="1"/>
</dbReference>
<evidence type="ECO:0000313" key="7">
    <source>
        <dbReference type="EMBL" id="KAJ9567255.1"/>
    </source>
</evidence>
<feature type="region of interest" description="Disordered" evidence="5">
    <location>
        <begin position="156"/>
        <end position="220"/>
    </location>
</feature>
<dbReference type="SUPFAM" id="SSF53098">
    <property type="entry name" value="Ribonuclease H-like"/>
    <property type="match status" value="1"/>
</dbReference>
<dbReference type="InterPro" id="IPR036397">
    <property type="entry name" value="RNaseH_sf"/>
</dbReference>
<proteinExistence type="predicted"/>
<dbReference type="InterPro" id="IPR054722">
    <property type="entry name" value="PolX-like_BBD"/>
</dbReference>
<evidence type="ECO:0000256" key="5">
    <source>
        <dbReference type="SAM" id="MobiDB-lite"/>
    </source>
</evidence>
<keyword evidence="1" id="KW-0645">Protease</keyword>
<feature type="compositionally biased region" description="Low complexity" evidence="5">
    <location>
        <begin position="753"/>
        <end position="782"/>
    </location>
</feature>
<dbReference type="Gene3D" id="3.30.420.10">
    <property type="entry name" value="Ribonuclease H-like superfamily/Ribonuclease H"/>
    <property type="match status" value="1"/>
</dbReference>
<dbReference type="CDD" id="cd09272">
    <property type="entry name" value="RNase_HI_RT_Ty1"/>
    <property type="match status" value="1"/>
</dbReference>
<dbReference type="GO" id="GO:0015074">
    <property type="term" value="P:DNA integration"/>
    <property type="evidence" value="ECO:0007669"/>
    <property type="project" value="InterPro"/>
</dbReference>
<feature type="domain" description="Integrase catalytic" evidence="6">
    <location>
        <begin position="482"/>
        <end position="631"/>
    </location>
</feature>
<comment type="caution">
    <text evidence="7">The sequence shown here is derived from an EMBL/GenBank/DDBJ whole genome shotgun (WGS) entry which is preliminary data.</text>
</comment>
<dbReference type="GO" id="GO:0004190">
    <property type="term" value="F:aspartic-type endopeptidase activity"/>
    <property type="evidence" value="ECO:0007669"/>
    <property type="project" value="UniProtKB-KW"/>
</dbReference>
<evidence type="ECO:0000313" key="8">
    <source>
        <dbReference type="Proteomes" id="UP001172457"/>
    </source>
</evidence>
<keyword evidence="2" id="KW-0479">Metal-binding</keyword>
<dbReference type="EMBL" id="JARYMX010000001">
    <property type="protein sequence ID" value="KAJ9567255.1"/>
    <property type="molecule type" value="Genomic_DNA"/>
</dbReference>
<dbReference type="Proteomes" id="UP001172457">
    <property type="component" value="Chromosome 1"/>
</dbReference>
<dbReference type="GO" id="GO:0003676">
    <property type="term" value="F:nucleic acid binding"/>
    <property type="evidence" value="ECO:0007669"/>
    <property type="project" value="InterPro"/>
</dbReference>
<gene>
    <name evidence="7" type="ORF">OSB04_003221</name>
</gene>
<dbReference type="Pfam" id="PF22936">
    <property type="entry name" value="Pol_BBD"/>
    <property type="match status" value="1"/>
</dbReference>
<keyword evidence="8" id="KW-1185">Reference proteome</keyword>
<reference evidence="7" key="1">
    <citation type="submission" date="2023-03" db="EMBL/GenBank/DDBJ databases">
        <title>Chromosome-scale reference genome and RAD-based genetic map of yellow starthistle (Centaurea solstitialis) reveal putative structural variation and QTLs associated with invader traits.</title>
        <authorList>
            <person name="Reatini B."/>
            <person name="Cang F.A."/>
            <person name="Jiang Q."/>
            <person name="Mckibben M.T.W."/>
            <person name="Barker M.S."/>
            <person name="Rieseberg L.H."/>
            <person name="Dlugosch K.M."/>
        </authorList>
    </citation>
    <scope>NUCLEOTIDE SEQUENCE</scope>
    <source>
        <strain evidence="7">CAN-66</strain>
        <tissue evidence="7">Leaf</tissue>
    </source>
</reference>
<dbReference type="GO" id="GO:0046872">
    <property type="term" value="F:metal ion binding"/>
    <property type="evidence" value="ECO:0007669"/>
    <property type="project" value="UniProtKB-KW"/>
</dbReference>
<feature type="region of interest" description="Disordered" evidence="5">
    <location>
        <begin position="734"/>
        <end position="797"/>
    </location>
</feature>
<evidence type="ECO:0000256" key="1">
    <source>
        <dbReference type="ARBA" id="ARBA00022670"/>
    </source>
</evidence>
<dbReference type="GO" id="GO:0006508">
    <property type="term" value="P:proteolysis"/>
    <property type="evidence" value="ECO:0007669"/>
    <property type="project" value="UniProtKB-KW"/>
</dbReference>
<protein>
    <recommendedName>
        <fullName evidence="6">Integrase catalytic domain-containing protein</fullName>
    </recommendedName>
</protein>